<dbReference type="EC" id="6.1.1.2" evidence="8"/>
<dbReference type="NCBIfam" id="TIGR00233">
    <property type="entry name" value="trpS"/>
    <property type="match status" value="1"/>
</dbReference>
<dbReference type="GeneID" id="5143536"/>
<dbReference type="PANTHER" id="PTHR10055:SF1">
    <property type="entry name" value="TRYPTOPHAN--TRNA LIGASE, CYTOPLASMIC"/>
    <property type="match status" value="1"/>
</dbReference>
<dbReference type="InterPro" id="IPR002306">
    <property type="entry name" value="Trp-tRNA-ligase"/>
</dbReference>
<comment type="similarity">
    <text evidence="1 8 9">Belongs to the class-I aminoacyl-tRNA synthetase family.</text>
</comment>
<dbReference type="CDD" id="cd00806">
    <property type="entry name" value="TrpRS_core"/>
    <property type="match status" value="1"/>
</dbReference>
<evidence type="ECO:0000256" key="7">
    <source>
        <dbReference type="ARBA" id="ARBA00023146"/>
    </source>
</evidence>
<dbReference type="GO" id="GO:0005524">
    <property type="term" value="F:ATP binding"/>
    <property type="evidence" value="ECO:0007669"/>
    <property type="project" value="UniProtKB-UniRule"/>
</dbReference>
<organism evidence="10 11">
    <name type="scientific">Methanocella arvoryzae (strain DSM 22066 / NBRC 105507 / MRE50)</name>
    <dbReference type="NCBI Taxonomy" id="351160"/>
    <lineage>
        <taxon>Archaea</taxon>
        <taxon>Methanobacteriati</taxon>
        <taxon>Methanobacteriota</taxon>
        <taxon>Stenosarchaea group</taxon>
        <taxon>Methanomicrobia</taxon>
        <taxon>Methanocellales</taxon>
        <taxon>Methanocellaceae</taxon>
        <taxon>Methanocella</taxon>
    </lineage>
</organism>
<dbReference type="GO" id="GO:0005737">
    <property type="term" value="C:cytoplasm"/>
    <property type="evidence" value="ECO:0007669"/>
    <property type="project" value="UniProtKB-SubCell"/>
</dbReference>
<evidence type="ECO:0000256" key="1">
    <source>
        <dbReference type="ARBA" id="ARBA00005594"/>
    </source>
</evidence>
<evidence type="ECO:0000256" key="4">
    <source>
        <dbReference type="ARBA" id="ARBA00022741"/>
    </source>
</evidence>
<evidence type="ECO:0000256" key="2">
    <source>
        <dbReference type="ARBA" id="ARBA00022490"/>
    </source>
</evidence>
<keyword evidence="3 8" id="KW-0436">Ligase</keyword>
<dbReference type="PATRIC" id="fig|351160.9.peg.318"/>
<gene>
    <name evidence="8 10" type="primary">trpS</name>
    <name evidence="10" type="ORF">RRC219</name>
</gene>
<dbReference type="Gene3D" id="1.10.240.10">
    <property type="entry name" value="Tyrosyl-Transfer RNA Synthetase"/>
    <property type="match status" value="1"/>
</dbReference>
<evidence type="ECO:0000256" key="8">
    <source>
        <dbReference type="HAMAP-Rule" id="MF_00140"/>
    </source>
</evidence>
<keyword evidence="6 8" id="KW-0648">Protein biosynthesis</keyword>
<protein>
    <recommendedName>
        <fullName evidence="8">Tryptophan--tRNA ligase</fullName>
        <ecNumber evidence="8">6.1.1.2</ecNumber>
    </recommendedName>
    <alternativeName>
        <fullName evidence="8">Tryptophanyl-tRNA synthetase</fullName>
        <shortName evidence="8">TrpRS</shortName>
    </alternativeName>
</protein>
<dbReference type="RefSeq" id="WP_012034631.1">
    <property type="nucleotide sequence ID" value="NC_009464.1"/>
</dbReference>
<proteinExistence type="inferred from homology"/>
<dbReference type="SUPFAM" id="SSF52374">
    <property type="entry name" value="Nucleotidylyl transferase"/>
    <property type="match status" value="1"/>
</dbReference>
<dbReference type="Proteomes" id="UP000000663">
    <property type="component" value="Chromosome"/>
</dbReference>
<dbReference type="EMBL" id="AM114193">
    <property type="protein sequence ID" value="CAJ37963.1"/>
    <property type="molecule type" value="Genomic_DNA"/>
</dbReference>
<sequence length="418" mass="48187">MNQDFTVTPWDVSGTIDYKKLIEDFGTEPIDAELLDRWKRLTGDELPMALQRKVFFSHRDLKWLLDRYEAGEKFVLYTGRGPSGHTHLGHLMPWMFTKYLQDKFDAPLYFQMTDDEKFLFKPELSMKEAMSYTYENALDVIALGFDPKKTKIFSDLEYSKTLYRIAMEVAKRVTFSTARAVFGFDNSTNIGMIFITSFQSAPAFLPSVEAGKNIPVLIPQAIDQDPHFRVTRDIAPKLGYYKPAAIHCTFLPSLSGSDKMSASKPESTIYTVDDLKVARKKVLSAFTGGRVSIEEQKRLGGTPSVCAIFQYYYYLFEMDQEKLDQREQKCVRGEIMCGECKQELADRVVKFLEKHQEKREAARDKVQDFIVSDYSAVYDKLKRPQDKKEVAKLMKTMKEYCSAKEGEQISVKKCKEFK</sequence>
<keyword evidence="7 8" id="KW-0030">Aminoacyl-tRNA synthetase</keyword>
<evidence type="ECO:0000313" key="11">
    <source>
        <dbReference type="Proteomes" id="UP000000663"/>
    </source>
</evidence>
<dbReference type="STRING" id="351160.RRC219"/>
<comment type="function">
    <text evidence="8">Catalyzes the attachment of tryptophan to tRNA(Trp).</text>
</comment>
<dbReference type="OrthoDB" id="371821at2157"/>
<evidence type="ECO:0000313" key="10">
    <source>
        <dbReference type="EMBL" id="CAJ37963.1"/>
    </source>
</evidence>
<name>Q0W0Y0_METAR</name>
<dbReference type="InterPro" id="IPR014729">
    <property type="entry name" value="Rossmann-like_a/b/a_fold"/>
</dbReference>
<dbReference type="GO" id="GO:0004830">
    <property type="term" value="F:tryptophan-tRNA ligase activity"/>
    <property type="evidence" value="ECO:0007669"/>
    <property type="project" value="UniProtKB-UniRule"/>
</dbReference>
<dbReference type="NCBIfam" id="NF008927">
    <property type="entry name" value="PRK12285.1-4"/>
    <property type="match status" value="1"/>
</dbReference>
<dbReference type="InterPro" id="IPR002305">
    <property type="entry name" value="aa-tRNA-synth_Ic"/>
</dbReference>
<keyword evidence="4 8" id="KW-0547">Nucleotide-binding</keyword>
<reference evidence="10 11" key="1">
    <citation type="journal article" date="2006" name="Science">
        <title>Genome of rice cluster I archaea -- the key methane producers in the rice rhizosphere.</title>
        <authorList>
            <person name="Erkel C."/>
            <person name="Kube M."/>
            <person name="Reinhardt R."/>
            <person name="Liesack W."/>
        </authorList>
    </citation>
    <scope>NUCLEOTIDE SEQUENCE [LARGE SCALE GENOMIC DNA]</scope>
    <source>
        <strain evidence="11">DSM 22066 / NBRC 105507 / MRE50</strain>
    </source>
</reference>
<evidence type="ECO:0000256" key="9">
    <source>
        <dbReference type="RuleBase" id="RU363036"/>
    </source>
</evidence>
<evidence type="ECO:0000256" key="3">
    <source>
        <dbReference type="ARBA" id="ARBA00022598"/>
    </source>
</evidence>
<keyword evidence="11" id="KW-1185">Reference proteome</keyword>
<keyword evidence="2 8" id="KW-0963">Cytoplasm</keyword>
<dbReference type="InterPro" id="IPR020653">
    <property type="entry name" value="Tryptophan-tRNA-ligase_arc"/>
</dbReference>
<comment type="subcellular location">
    <subcellularLocation>
        <location evidence="8">Cytoplasm</location>
    </subcellularLocation>
</comment>
<keyword evidence="5 8" id="KW-0067">ATP-binding</keyword>
<dbReference type="GO" id="GO:0006436">
    <property type="term" value="P:tryptophanyl-tRNA aminoacylation"/>
    <property type="evidence" value="ECO:0007669"/>
    <property type="project" value="UniProtKB-UniRule"/>
</dbReference>
<accession>Q0W0Y0</accession>
<dbReference type="KEGG" id="rci:RRC219"/>
<dbReference type="PRINTS" id="PR01039">
    <property type="entry name" value="TRNASYNTHTRP"/>
</dbReference>
<dbReference type="eggNOG" id="arCOG01887">
    <property type="taxonomic scope" value="Archaea"/>
</dbReference>
<comment type="caution">
    <text evidence="8">Lacks conserved residue(s) required for the propagation of feature annotation.</text>
</comment>
<dbReference type="Gene3D" id="3.40.50.620">
    <property type="entry name" value="HUPs"/>
    <property type="match status" value="1"/>
</dbReference>
<dbReference type="HAMAP" id="MF_00140_A">
    <property type="entry name" value="Trp_tRNA_synth_A"/>
    <property type="match status" value="1"/>
</dbReference>
<comment type="catalytic activity">
    <reaction evidence="8">
        <text>tRNA(Trp) + L-tryptophan + ATP = L-tryptophyl-tRNA(Trp) + AMP + diphosphate + H(+)</text>
        <dbReference type="Rhea" id="RHEA:24080"/>
        <dbReference type="Rhea" id="RHEA-COMP:9671"/>
        <dbReference type="Rhea" id="RHEA-COMP:9705"/>
        <dbReference type="ChEBI" id="CHEBI:15378"/>
        <dbReference type="ChEBI" id="CHEBI:30616"/>
        <dbReference type="ChEBI" id="CHEBI:33019"/>
        <dbReference type="ChEBI" id="CHEBI:57912"/>
        <dbReference type="ChEBI" id="CHEBI:78442"/>
        <dbReference type="ChEBI" id="CHEBI:78535"/>
        <dbReference type="ChEBI" id="CHEBI:456215"/>
        <dbReference type="EC" id="6.1.1.2"/>
    </reaction>
</comment>
<feature type="short sequence motif" description="'KMSKS' region" evidence="8">
    <location>
        <begin position="259"/>
        <end position="263"/>
    </location>
</feature>
<dbReference type="Pfam" id="PF00579">
    <property type="entry name" value="tRNA-synt_1b"/>
    <property type="match status" value="1"/>
</dbReference>
<dbReference type="AlphaFoldDB" id="Q0W0Y0"/>
<dbReference type="PANTHER" id="PTHR10055">
    <property type="entry name" value="TRYPTOPHANYL-TRNA SYNTHETASE"/>
    <property type="match status" value="1"/>
</dbReference>
<evidence type="ECO:0000256" key="6">
    <source>
        <dbReference type="ARBA" id="ARBA00022917"/>
    </source>
</evidence>
<evidence type="ECO:0000256" key="5">
    <source>
        <dbReference type="ARBA" id="ARBA00022840"/>
    </source>
</evidence>